<proteinExistence type="predicted"/>
<reference evidence="1 2" key="1">
    <citation type="journal article" date="2015" name="Nature">
        <title>rRNA introns, odd ribosomes, and small enigmatic genomes across a large radiation of phyla.</title>
        <authorList>
            <person name="Brown C.T."/>
            <person name="Hug L.A."/>
            <person name="Thomas B.C."/>
            <person name="Sharon I."/>
            <person name="Castelle C.J."/>
            <person name="Singh A."/>
            <person name="Wilkins M.J."/>
            <person name="Williams K.H."/>
            <person name="Banfield J.F."/>
        </authorList>
    </citation>
    <scope>NUCLEOTIDE SEQUENCE [LARGE SCALE GENOMIC DNA]</scope>
</reference>
<sequence length="209" mass="23843">MCAINIPAKYETRNGNGVRGFSQELFDFIRLLKGIYYITGFKIIQKADFSTKSAFCCPKPLILSWFELGNLAFARAGFLFLLMKRVFFCGVLPSKYSGRWRDWPQFDFAKEKRNSPQTPLPLFLCSNGTGTEAGWQKFLPPNPLPFCPPAWASPPKLLDGRILWRTSNFYCYSTCFIGILESLRNLVNVLFSVPLLLPECLCCPVRLLQ</sequence>
<dbReference type="AlphaFoldDB" id="A0A0G1N9J6"/>
<name>A0A0G1N9J6_9BACT</name>
<comment type="caution">
    <text evidence="1">The sequence shown here is derived from an EMBL/GenBank/DDBJ whole genome shotgun (WGS) entry which is preliminary data.</text>
</comment>
<accession>A0A0G1N9J6</accession>
<dbReference type="EMBL" id="LCLO01000038">
    <property type="protein sequence ID" value="KKU17224.1"/>
    <property type="molecule type" value="Genomic_DNA"/>
</dbReference>
<evidence type="ECO:0000313" key="2">
    <source>
        <dbReference type="Proteomes" id="UP000034644"/>
    </source>
</evidence>
<dbReference type="Proteomes" id="UP000034644">
    <property type="component" value="Unassembled WGS sequence"/>
</dbReference>
<organism evidence="1 2">
    <name type="scientific">Candidatus Azambacteria bacterium GW2011_GWA2_45_90</name>
    <dbReference type="NCBI Taxonomy" id="1618614"/>
    <lineage>
        <taxon>Bacteria</taxon>
        <taxon>Candidatus Azamiibacteriota</taxon>
    </lineage>
</organism>
<evidence type="ECO:0000313" key="1">
    <source>
        <dbReference type="EMBL" id="KKU17224.1"/>
    </source>
</evidence>
<protein>
    <submittedName>
        <fullName evidence="1">Uncharacterized protein</fullName>
    </submittedName>
</protein>
<gene>
    <name evidence="1" type="ORF">UX27_C0038G0002</name>
</gene>